<evidence type="ECO:0000259" key="4">
    <source>
        <dbReference type="Pfam" id="PF00685"/>
    </source>
</evidence>
<gene>
    <name evidence="5" type="ORF">V6N11_055510</name>
</gene>
<dbReference type="InterPro" id="IPR000863">
    <property type="entry name" value="Sulfotransferase_dom"/>
</dbReference>
<evidence type="ECO:0000313" key="5">
    <source>
        <dbReference type="EMBL" id="KAK8978521.1"/>
    </source>
</evidence>
<evidence type="ECO:0000256" key="1">
    <source>
        <dbReference type="ARBA" id="ARBA00005771"/>
    </source>
</evidence>
<accession>A0ABR2NQS7</accession>
<dbReference type="EMBL" id="JBBPBN010000111">
    <property type="protein sequence ID" value="KAK8978521.1"/>
    <property type="molecule type" value="Genomic_DNA"/>
</dbReference>
<evidence type="ECO:0000256" key="2">
    <source>
        <dbReference type="ARBA" id="ARBA00022679"/>
    </source>
</evidence>
<dbReference type="InterPro" id="IPR027417">
    <property type="entry name" value="P-loop_NTPase"/>
</dbReference>
<organism evidence="5 6">
    <name type="scientific">Hibiscus sabdariffa</name>
    <name type="common">roselle</name>
    <dbReference type="NCBI Taxonomy" id="183260"/>
    <lineage>
        <taxon>Eukaryota</taxon>
        <taxon>Viridiplantae</taxon>
        <taxon>Streptophyta</taxon>
        <taxon>Embryophyta</taxon>
        <taxon>Tracheophyta</taxon>
        <taxon>Spermatophyta</taxon>
        <taxon>Magnoliopsida</taxon>
        <taxon>eudicotyledons</taxon>
        <taxon>Gunneridae</taxon>
        <taxon>Pentapetalae</taxon>
        <taxon>rosids</taxon>
        <taxon>malvids</taxon>
        <taxon>Malvales</taxon>
        <taxon>Malvaceae</taxon>
        <taxon>Malvoideae</taxon>
        <taxon>Hibiscus</taxon>
    </lineage>
</organism>
<protein>
    <recommendedName>
        <fullName evidence="3">Sulfotransferase</fullName>
        <ecNumber evidence="3">2.8.2.-</ecNumber>
    </recommendedName>
</protein>
<proteinExistence type="inferred from homology"/>
<dbReference type="Proteomes" id="UP001396334">
    <property type="component" value="Unassembled WGS sequence"/>
</dbReference>
<evidence type="ECO:0000256" key="3">
    <source>
        <dbReference type="RuleBase" id="RU361155"/>
    </source>
</evidence>
<comment type="similarity">
    <text evidence="1 3">Belongs to the sulfotransferase 1 family.</text>
</comment>
<dbReference type="SUPFAM" id="SSF52540">
    <property type="entry name" value="P-loop containing nucleoside triphosphate hydrolases"/>
    <property type="match status" value="1"/>
</dbReference>
<reference evidence="5 6" key="1">
    <citation type="journal article" date="2024" name="G3 (Bethesda)">
        <title>Genome assembly of Hibiscus sabdariffa L. provides insights into metabolisms of medicinal natural products.</title>
        <authorList>
            <person name="Kim T."/>
        </authorList>
    </citation>
    <scope>NUCLEOTIDE SEQUENCE [LARGE SCALE GENOMIC DNA]</scope>
    <source>
        <strain evidence="5">TK-2024</strain>
        <tissue evidence="5">Old leaves</tissue>
    </source>
</reference>
<keyword evidence="6" id="KW-1185">Reference proteome</keyword>
<evidence type="ECO:0000313" key="6">
    <source>
        <dbReference type="Proteomes" id="UP001396334"/>
    </source>
</evidence>
<keyword evidence="2 3" id="KW-0808">Transferase</keyword>
<dbReference type="PANTHER" id="PTHR11783">
    <property type="entry name" value="SULFOTRANSFERASE SULT"/>
    <property type="match status" value="1"/>
</dbReference>
<dbReference type="EC" id="2.8.2.-" evidence="3"/>
<dbReference type="Pfam" id="PF00685">
    <property type="entry name" value="Sulfotransfer_1"/>
    <property type="match status" value="1"/>
</dbReference>
<sequence length="167" mass="19457">MNAAEISKAKLVSVTQDAEKSLDDELQQLLRTLPKEEGWSGSSFYLYQGFRCSARRLKAVVCSTTWLQALTFSTLYRDRFARDQNPLLASTPRQLVRQLEYDVYAQNPCPDLENVCVYKTRLFGTTFLMLFSTSMKDSEFKIVYICRNPMDMFISLWLFTNQLREEN</sequence>
<name>A0ABR2NQS7_9ROSI</name>
<dbReference type="Gene3D" id="3.40.50.300">
    <property type="entry name" value="P-loop containing nucleotide triphosphate hydrolases"/>
    <property type="match status" value="1"/>
</dbReference>
<feature type="domain" description="Sulfotransferase" evidence="4">
    <location>
        <begin position="64"/>
        <end position="164"/>
    </location>
</feature>
<comment type="caution">
    <text evidence="5">The sequence shown here is derived from an EMBL/GenBank/DDBJ whole genome shotgun (WGS) entry which is preliminary data.</text>
</comment>